<proteinExistence type="predicted"/>
<dbReference type="VEuPathDB" id="ToxoDB:ETH_00030115"/>
<dbReference type="Proteomes" id="UP000030747">
    <property type="component" value="Unassembled WGS sequence"/>
</dbReference>
<reference evidence="2" key="2">
    <citation type="submission" date="2013-10" db="EMBL/GenBank/DDBJ databases">
        <authorList>
            <person name="Aslett M."/>
        </authorList>
    </citation>
    <scope>NUCLEOTIDE SEQUENCE [LARGE SCALE GENOMIC DNA]</scope>
    <source>
        <strain evidence="2">Houghton</strain>
    </source>
</reference>
<sequence>MVTPVTADETHSPLLCQTLLMNLLRLSPGLPTSYTHLLSSQPLPAQPPHPVSLAYALLSPLQRAAAATSINAPSSSPAPTQFSSCTHPPNPTPPRRTTTTTHTACNHPCLVPCPHAFLPPLASPCCETPHTHPRQAFSSARNTQHNTTIEYVSTRFNATTNTKARLAPLSPPKHCTAHPQTFQAFKPHKPPSPTNRFATPHLPAPLTTLAQQHATLTKQNASAGSKHCPNQELNLGLHGHNVLS</sequence>
<evidence type="ECO:0000256" key="1">
    <source>
        <dbReference type="SAM" id="MobiDB-lite"/>
    </source>
</evidence>
<dbReference type="EMBL" id="HG673812">
    <property type="protein sequence ID" value="CDJ38101.1"/>
    <property type="molecule type" value="Genomic_DNA"/>
</dbReference>
<evidence type="ECO:0000313" key="3">
    <source>
        <dbReference type="Proteomes" id="UP000030747"/>
    </source>
</evidence>
<gene>
    <name evidence="2" type="ORF">ETH_00030115</name>
</gene>
<evidence type="ECO:0000313" key="2">
    <source>
        <dbReference type="EMBL" id="CDJ38101.1"/>
    </source>
</evidence>
<feature type="region of interest" description="Disordered" evidence="1">
    <location>
        <begin position="217"/>
        <end position="244"/>
    </location>
</feature>
<keyword evidence="3" id="KW-1185">Reference proteome</keyword>
<feature type="compositionally biased region" description="Polar residues" evidence="1">
    <location>
        <begin position="68"/>
        <end position="84"/>
    </location>
</feature>
<dbReference type="RefSeq" id="XP_013228939.1">
    <property type="nucleotide sequence ID" value="XM_013373485.1"/>
</dbReference>
<protein>
    <submittedName>
        <fullName evidence="2">Uncharacterized protein</fullName>
    </submittedName>
</protein>
<dbReference type="GeneID" id="25255102"/>
<feature type="region of interest" description="Disordered" evidence="1">
    <location>
        <begin position="68"/>
        <end position="101"/>
    </location>
</feature>
<name>U6KMQ7_EIMTE</name>
<reference evidence="2" key="1">
    <citation type="submission" date="2013-10" db="EMBL/GenBank/DDBJ databases">
        <title>Genomic analysis of the causative agents of coccidiosis in chickens.</title>
        <authorList>
            <person name="Reid A.J."/>
            <person name="Blake D."/>
            <person name="Billington K."/>
            <person name="Browne H."/>
            <person name="Dunn M."/>
            <person name="Hung S."/>
            <person name="Kawahara F."/>
            <person name="Miranda-Saavedra D."/>
            <person name="Mourier T."/>
            <person name="Nagra H."/>
            <person name="Otto T.D."/>
            <person name="Rawlings N."/>
            <person name="Sanchez A."/>
            <person name="Sanders M."/>
            <person name="Subramaniam C."/>
            <person name="Tay Y."/>
            <person name="Dear P."/>
            <person name="Doerig C."/>
            <person name="Gruber A."/>
            <person name="Parkinson J."/>
            <person name="Shirley M."/>
            <person name="Wan K.L."/>
            <person name="Berriman M."/>
            <person name="Tomley F."/>
            <person name="Pain A."/>
        </authorList>
    </citation>
    <scope>NUCLEOTIDE SEQUENCE [LARGE SCALE GENOMIC DNA]</scope>
    <source>
        <strain evidence="2">Houghton</strain>
    </source>
</reference>
<organism evidence="2 3">
    <name type="scientific">Eimeria tenella</name>
    <name type="common">Coccidian parasite</name>
    <dbReference type="NCBI Taxonomy" id="5802"/>
    <lineage>
        <taxon>Eukaryota</taxon>
        <taxon>Sar</taxon>
        <taxon>Alveolata</taxon>
        <taxon>Apicomplexa</taxon>
        <taxon>Conoidasida</taxon>
        <taxon>Coccidia</taxon>
        <taxon>Eucoccidiorida</taxon>
        <taxon>Eimeriorina</taxon>
        <taxon>Eimeriidae</taxon>
        <taxon>Eimeria</taxon>
    </lineage>
</organism>
<accession>U6KMQ7</accession>
<dbReference type="AlphaFoldDB" id="U6KMQ7"/>